<accession>A0A4Y8JWI0</accession>
<protein>
    <submittedName>
        <fullName evidence="1">Uncharacterized protein</fullName>
    </submittedName>
</protein>
<proteinExistence type="predicted"/>
<evidence type="ECO:0000313" key="1">
    <source>
        <dbReference type="EMBL" id="TFD27499.1"/>
    </source>
</evidence>
<sequence>MARSSFDQKLDMLLPLLADREEFKDAVLLFAQAGLTIEEIEQLAIDTVRERCGLPPLRSDDPEQHRFGRA</sequence>
<comment type="caution">
    <text evidence="1">The sequence shown here is derived from an EMBL/GenBank/DDBJ whole genome shotgun (WGS) entry which is preliminary data.</text>
</comment>
<evidence type="ECO:0000313" key="2">
    <source>
        <dbReference type="Proteomes" id="UP000297472"/>
    </source>
</evidence>
<dbReference type="EMBL" id="SOHA01000039">
    <property type="protein sequence ID" value="TFD27499.1"/>
    <property type="molecule type" value="Genomic_DNA"/>
</dbReference>
<name>A0A4Y8JWI0_9MICO</name>
<dbReference type="AlphaFoldDB" id="A0A4Y8JWI0"/>
<organism evidence="1 2">
    <name type="scientific">Cryobacterium cryoconiti</name>
    <dbReference type="NCBI Taxonomy" id="1259239"/>
    <lineage>
        <taxon>Bacteria</taxon>
        <taxon>Bacillati</taxon>
        <taxon>Actinomycetota</taxon>
        <taxon>Actinomycetes</taxon>
        <taxon>Micrococcales</taxon>
        <taxon>Microbacteriaceae</taxon>
        <taxon>Cryobacterium</taxon>
    </lineage>
</organism>
<reference evidence="1 2" key="1">
    <citation type="submission" date="2019-03" db="EMBL/GenBank/DDBJ databases">
        <title>Genomics of glacier-inhabiting Cryobacterium strains.</title>
        <authorList>
            <person name="Liu Q."/>
            <person name="Xin Y.-H."/>
        </authorList>
    </citation>
    <scope>NUCLEOTIDE SEQUENCE [LARGE SCALE GENOMIC DNA]</scope>
    <source>
        <strain evidence="1 2">TMT1-51</strain>
    </source>
</reference>
<dbReference type="RefSeq" id="WP_134425369.1">
    <property type="nucleotide sequence ID" value="NZ_SOHA01000039.1"/>
</dbReference>
<keyword evidence="2" id="KW-1185">Reference proteome</keyword>
<dbReference type="Proteomes" id="UP000297472">
    <property type="component" value="Unassembled WGS sequence"/>
</dbReference>
<gene>
    <name evidence="1" type="ORF">E3T49_13230</name>
</gene>